<feature type="compositionally biased region" description="Acidic residues" evidence="1">
    <location>
        <begin position="160"/>
        <end position="175"/>
    </location>
</feature>
<evidence type="ECO:0000256" key="1">
    <source>
        <dbReference type="SAM" id="MobiDB-lite"/>
    </source>
</evidence>
<proteinExistence type="predicted"/>
<reference evidence="3" key="1">
    <citation type="journal article" date="2017" name="Nature">
        <title>The sunflower genome provides insights into oil metabolism, flowering and Asterid evolution.</title>
        <authorList>
            <person name="Badouin H."/>
            <person name="Gouzy J."/>
            <person name="Grassa C.J."/>
            <person name="Murat F."/>
            <person name="Staton S.E."/>
            <person name="Cottret L."/>
            <person name="Lelandais-Briere C."/>
            <person name="Owens G.L."/>
            <person name="Carrere S."/>
            <person name="Mayjonade B."/>
            <person name="Legrand L."/>
            <person name="Gill N."/>
            <person name="Kane N.C."/>
            <person name="Bowers J.E."/>
            <person name="Hubner S."/>
            <person name="Bellec A."/>
            <person name="Berard A."/>
            <person name="Berges H."/>
            <person name="Blanchet N."/>
            <person name="Boniface M.C."/>
            <person name="Brunel D."/>
            <person name="Catrice O."/>
            <person name="Chaidir N."/>
            <person name="Claudel C."/>
            <person name="Donnadieu C."/>
            <person name="Faraut T."/>
            <person name="Fievet G."/>
            <person name="Helmstetter N."/>
            <person name="King M."/>
            <person name="Knapp S.J."/>
            <person name="Lai Z."/>
            <person name="Le Paslier M.C."/>
            <person name="Lippi Y."/>
            <person name="Lorenzon L."/>
            <person name="Mandel J.R."/>
            <person name="Marage G."/>
            <person name="Marchand G."/>
            <person name="Marquand E."/>
            <person name="Bret-Mestries E."/>
            <person name="Morien E."/>
            <person name="Nambeesan S."/>
            <person name="Nguyen T."/>
            <person name="Pegot-Espagnet P."/>
            <person name="Pouilly N."/>
            <person name="Raftis F."/>
            <person name="Sallet E."/>
            <person name="Schiex T."/>
            <person name="Thomas J."/>
            <person name="Vandecasteele C."/>
            <person name="Vares D."/>
            <person name="Vear F."/>
            <person name="Vautrin S."/>
            <person name="Crespi M."/>
            <person name="Mangin B."/>
            <person name="Burke J.M."/>
            <person name="Salse J."/>
            <person name="Munos S."/>
            <person name="Vincourt P."/>
            <person name="Rieseberg L.H."/>
            <person name="Langlade N.B."/>
        </authorList>
    </citation>
    <scope>NUCLEOTIDE SEQUENCE</scope>
    <source>
        <tissue evidence="3">Leaves</tissue>
    </source>
</reference>
<evidence type="ECO:0000313" key="4">
    <source>
        <dbReference type="Proteomes" id="UP000215914"/>
    </source>
</evidence>
<dbReference type="Proteomes" id="UP000215914">
    <property type="component" value="Unassembled WGS sequence"/>
</dbReference>
<evidence type="ECO:0000259" key="2">
    <source>
        <dbReference type="Pfam" id="PF26130"/>
    </source>
</evidence>
<organism evidence="3 4">
    <name type="scientific">Helianthus annuus</name>
    <name type="common">Common sunflower</name>
    <dbReference type="NCBI Taxonomy" id="4232"/>
    <lineage>
        <taxon>Eukaryota</taxon>
        <taxon>Viridiplantae</taxon>
        <taxon>Streptophyta</taxon>
        <taxon>Embryophyta</taxon>
        <taxon>Tracheophyta</taxon>
        <taxon>Spermatophyta</taxon>
        <taxon>Magnoliopsida</taxon>
        <taxon>eudicotyledons</taxon>
        <taxon>Gunneridae</taxon>
        <taxon>Pentapetalae</taxon>
        <taxon>asterids</taxon>
        <taxon>campanulids</taxon>
        <taxon>Asterales</taxon>
        <taxon>Asteraceae</taxon>
        <taxon>Asteroideae</taxon>
        <taxon>Heliantheae alliance</taxon>
        <taxon>Heliantheae</taxon>
        <taxon>Helianthus</taxon>
    </lineage>
</organism>
<sequence length="423" mass="49018">MDFRLWKLRAEDQYLEPAEMYRETQSEFSIKFHHGGKFVENPNRKYVGGKMNYIDHVDFRVLNTDVLEAMVKKLGYNDGLVFCIHYKEPYCSLDFGLKTLKGDVDLEPIFDHVRQGVHMIDMYVEHRRSTILENTSEGPIGANKAIVPASFTKYTPNDSMNEDEEESDESDPDYEYVEEDNLVYEIEVDMQRFMANVDFTREELDGSSDGDHDDDRSEEGHQPVDLEVFESGSDDNSSLRDKVARKIRRRNKSALKGPNDLPFYVGQLIDDKKTMNQMVKSYALKARRDVFILKNELLRYRVVCFGSNPPLLGPVKKKGEEGQNSKCTKVGQKYKHLKRHIKPTCPWAFHISRNTDKDKWCVKTIHNQHNCLTTRVVSLYTMSSIAREIQPMIESNPDMPIHAIQSQLLRKLMSVVSDMQKPK</sequence>
<accession>A0A9K3I4J3</accession>
<dbReference type="EMBL" id="MNCJ02000324">
    <property type="protein sequence ID" value="KAF5789885.1"/>
    <property type="molecule type" value="Genomic_DNA"/>
</dbReference>
<dbReference type="AlphaFoldDB" id="A0A9K3I4J3"/>
<reference evidence="3" key="2">
    <citation type="submission" date="2020-06" db="EMBL/GenBank/DDBJ databases">
        <title>Helianthus annuus Genome sequencing and assembly Release 2.</title>
        <authorList>
            <person name="Gouzy J."/>
            <person name="Langlade N."/>
            <person name="Munos S."/>
        </authorList>
    </citation>
    <scope>NUCLEOTIDE SEQUENCE</scope>
    <source>
        <tissue evidence="3">Leaves</tissue>
    </source>
</reference>
<dbReference type="Gramene" id="mRNA:HanXRQr2_Chr09g0376501">
    <property type="protein sequence ID" value="mRNA:HanXRQr2_Chr09g0376501"/>
    <property type="gene ID" value="HanXRQr2_Chr09g0376501"/>
</dbReference>
<dbReference type="PANTHER" id="PTHR31973:SF190">
    <property type="entry name" value="MULE TRANSPOSASE DOMAIN-CONTAINING PROTEIN"/>
    <property type="match status" value="1"/>
</dbReference>
<dbReference type="InterPro" id="IPR058594">
    <property type="entry name" value="PB1-like_dom_pln"/>
</dbReference>
<name>A0A9K3I4J3_HELAN</name>
<comment type="caution">
    <text evidence="3">The sequence shown here is derived from an EMBL/GenBank/DDBJ whole genome shotgun (WGS) entry which is preliminary data.</text>
</comment>
<dbReference type="Pfam" id="PF26130">
    <property type="entry name" value="PB1-like"/>
    <property type="match status" value="1"/>
</dbReference>
<feature type="compositionally biased region" description="Basic and acidic residues" evidence="1">
    <location>
        <begin position="203"/>
        <end position="224"/>
    </location>
</feature>
<protein>
    <recommendedName>
        <fullName evidence="2">PB1-like domain-containing protein</fullName>
    </recommendedName>
</protein>
<gene>
    <name evidence="3" type="ORF">HanXRQr2_Chr09g0376501</name>
</gene>
<evidence type="ECO:0000313" key="3">
    <source>
        <dbReference type="EMBL" id="KAF5789885.1"/>
    </source>
</evidence>
<feature type="region of interest" description="Disordered" evidence="1">
    <location>
        <begin position="203"/>
        <end position="241"/>
    </location>
</feature>
<keyword evidence="4" id="KW-1185">Reference proteome</keyword>
<dbReference type="PANTHER" id="PTHR31973">
    <property type="entry name" value="POLYPROTEIN, PUTATIVE-RELATED"/>
    <property type="match status" value="1"/>
</dbReference>
<feature type="domain" description="PB1-like" evidence="2">
    <location>
        <begin position="26"/>
        <end position="126"/>
    </location>
</feature>
<feature type="region of interest" description="Disordered" evidence="1">
    <location>
        <begin position="151"/>
        <end position="175"/>
    </location>
</feature>